<evidence type="ECO:0000313" key="3">
    <source>
        <dbReference type="EMBL" id="RBA33955.1"/>
    </source>
</evidence>
<dbReference type="Pfam" id="PF05901">
    <property type="entry name" value="Excalibur"/>
    <property type="match status" value="1"/>
</dbReference>
<comment type="caution">
    <text evidence="3">The sequence shown here is derived from an EMBL/GenBank/DDBJ whole genome shotgun (WGS) entry which is preliminary data.</text>
</comment>
<accession>A0A365P928</accession>
<feature type="domain" description="Excalibur calcium-binding" evidence="2">
    <location>
        <begin position="94"/>
        <end position="130"/>
    </location>
</feature>
<dbReference type="AlphaFoldDB" id="A0A365P928"/>
<proteinExistence type="predicted"/>
<feature type="signal peptide" evidence="1">
    <location>
        <begin position="1"/>
        <end position="34"/>
    </location>
</feature>
<protein>
    <submittedName>
        <fullName evidence="3">Calcium-binding protein</fullName>
    </submittedName>
</protein>
<evidence type="ECO:0000313" key="4">
    <source>
        <dbReference type="Proteomes" id="UP000252187"/>
    </source>
</evidence>
<gene>
    <name evidence="3" type="ORF">DQ226_11180</name>
</gene>
<dbReference type="Proteomes" id="UP000252187">
    <property type="component" value="Unassembled WGS sequence"/>
</dbReference>
<evidence type="ECO:0000256" key="1">
    <source>
        <dbReference type="SAM" id="SignalP"/>
    </source>
</evidence>
<dbReference type="SMART" id="SM00894">
    <property type="entry name" value="Excalibur"/>
    <property type="match status" value="1"/>
</dbReference>
<feature type="chain" id="PRO_5016983324" evidence="1">
    <location>
        <begin position="35"/>
        <end position="134"/>
    </location>
</feature>
<dbReference type="InterPro" id="IPR008613">
    <property type="entry name" value="Excalibur_Ca-bd_domain"/>
</dbReference>
<keyword evidence="1" id="KW-0732">Signal</keyword>
<sequence>MAFPLEVLTMIRRSLTALGLATLVALGAAPSAVAAEIPVGSGVIAVPGIAPIVVPVPMGFDAAALPLLPFPLVWGPQFMPAPVEIAPATTPARRLSGCREAWDLGVAPIHRGSEYYDPSMDGDNDGIACERDNR</sequence>
<organism evidence="3 4">
    <name type="scientific">Dietzia maris</name>
    <dbReference type="NCBI Taxonomy" id="37915"/>
    <lineage>
        <taxon>Bacteria</taxon>
        <taxon>Bacillati</taxon>
        <taxon>Actinomycetota</taxon>
        <taxon>Actinomycetes</taxon>
        <taxon>Mycobacteriales</taxon>
        <taxon>Dietziaceae</taxon>
        <taxon>Dietzia</taxon>
    </lineage>
</organism>
<evidence type="ECO:0000259" key="2">
    <source>
        <dbReference type="SMART" id="SM00894"/>
    </source>
</evidence>
<reference evidence="3 4" key="1">
    <citation type="submission" date="2018-06" db="EMBL/GenBank/DDBJ databases">
        <title>Whole genome sequencing of four bacterial strains from South Shetland trench revealing bio-synthetic gene clusters.</title>
        <authorList>
            <person name="Abdel-Mageed W.M."/>
            <person name="Lehri B."/>
            <person name="Jarmusch S.A."/>
            <person name="Miranda K."/>
            <person name="Goodfellow M."/>
            <person name="Jaspars M."/>
            <person name="Karlyshev A.V."/>
        </authorList>
    </citation>
    <scope>NUCLEOTIDE SEQUENCE [LARGE SCALE GENOMIC DNA]</scope>
    <source>
        <strain evidence="3 4">SST1</strain>
    </source>
</reference>
<name>A0A365P928_9ACTN</name>
<dbReference type="EMBL" id="QNTT01000028">
    <property type="protein sequence ID" value="RBA33955.1"/>
    <property type="molecule type" value="Genomic_DNA"/>
</dbReference>